<dbReference type="CDD" id="cd00761">
    <property type="entry name" value="Glyco_tranf_GTA_type"/>
    <property type="match status" value="1"/>
</dbReference>
<sequence>MMKFHKRSPRKHAKVSLILLDWSVRESFHLLHYLRQQTVPRDDFEVIIIEYYARRYDGIDAYADQVDLWLQLDMPRTCYYHKHLMYNVGITLASSPVVMIGDSDAMVRPNFIDTIIRHFEREPDSVYHMDQFRNMRRDLYPFRFPPFEEVLGPGCINNVDGRTAGVLNEEDPLHTRNYGACMCARRDHLIAIGGADEHIDYLGHICGPYDMTFRLLNHGHREVWEMDEFLYHTWHPGQAGADNYLGPHDGRHMSSTSLEALDTGRIAPLLENAAIRMLRTGQAHSFDDVAAHLIDPKFQQEWDVDWIAANGALKRWNDYKRPMGNHHGFQLVAEVDRVLAYPLSDKEALSRDGQGLGAPFEGHDIEETKARIDAATPPALRRLMTLFALADHLAFDVLSKLERRLNRSVHLLPPALKMSLFAVGGLAYAIAAAARLPRALRAALAASRAEREQLVSLAMTIHNLTHYAPHPLRGEELTLLLERDNPRRALQWAQRLGLIPAARFAILPSEEAMAIASLLDAFEADDSARHFIVPTAFYHRHHAQISAHNAMKRMILIWGLTEQPS</sequence>
<evidence type="ECO:0000313" key="2">
    <source>
        <dbReference type="Proteomes" id="UP000194003"/>
    </source>
</evidence>
<keyword evidence="2" id="KW-1185">Reference proteome</keyword>
<comment type="caution">
    <text evidence="1">The sequence shown here is derived from an EMBL/GenBank/DDBJ whole genome shotgun (WGS) entry which is preliminary data.</text>
</comment>
<reference evidence="1 2" key="1">
    <citation type="journal article" date="2016" name="BMC Genomics">
        <title>Combined genomic and structural analyses of a cultured magnetotactic bacterium reveals its niche adaptation to a dynamic environment.</title>
        <authorList>
            <person name="Araujo A.C."/>
            <person name="Morillo V."/>
            <person name="Cypriano J."/>
            <person name="Teixeira L.C."/>
            <person name="Leao P."/>
            <person name="Lyra S."/>
            <person name="Almeida L.G."/>
            <person name="Bazylinski D.A."/>
            <person name="Vasconcellos A.T."/>
            <person name="Abreu F."/>
            <person name="Lins U."/>
        </authorList>
    </citation>
    <scope>NUCLEOTIDE SEQUENCE [LARGE SCALE GENOMIC DNA]</scope>
    <source>
        <strain evidence="1 2">IT-1</strain>
    </source>
</reference>
<gene>
    <name evidence="1" type="ORF">MAIT1_01974</name>
</gene>
<dbReference type="STRING" id="1434232.MAIT1_01974"/>
<accession>A0A1Y2K1T2</accession>
<proteinExistence type="predicted"/>
<name>A0A1Y2K1T2_9PROT</name>
<dbReference type="AlphaFoldDB" id="A0A1Y2K1T2"/>
<dbReference type="Proteomes" id="UP000194003">
    <property type="component" value="Unassembled WGS sequence"/>
</dbReference>
<dbReference type="EMBL" id="LVJN01000020">
    <property type="protein sequence ID" value="OSM01909.1"/>
    <property type="molecule type" value="Genomic_DNA"/>
</dbReference>
<evidence type="ECO:0000313" key="1">
    <source>
        <dbReference type="EMBL" id="OSM01909.1"/>
    </source>
</evidence>
<dbReference type="RefSeq" id="WP_085444415.1">
    <property type="nucleotide sequence ID" value="NZ_LVJN01000020.1"/>
</dbReference>
<dbReference type="Gene3D" id="3.90.550.10">
    <property type="entry name" value="Spore Coat Polysaccharide Biosynthesis Protein SpsA, Chain A"/>
    <property type="match status" value="1"/>
</dbReference>
<organism evidence="1 2">
    <name type="scientific">Magnetofaba australis IT-1</name>
    <dbReference type="NCBI Taxonomy" id="1434232"/>
    <lineage>
        <taxon>Bacteria</taxon>
        <taxon>Pseudomonadati</taxon>
        <taxon>Pseudomonadota</taxon>
        <taxon>Magnetococcia</taxon>
        <taxon>Magnetococcales</taxon>
        <taxon>Magnetococcaceae</taxon>
        <taxon>Magnetofaba</taxon>
    </lineage>
</organism>
<dbReference type="OrthoDB" id="7293165at2"/>
<protein>
    <submittedName>
        <fullName evidence="1">Uncharacterized protein</fullName>
    </submittedName>
</protein>
<dbReference type="InterPro" id="IPR029044">
    <property type="entry name" value="Nucleotide-diphossugar_trans"/>
</dbReference>
<dbReference type="SUPFAM" id="SSF53448">
    <property type="entry name" value="Nucleotide-diphospho-sugar transferases"/>
    <property type="match status" value="1"/>
</dbReference>